<evidence type="ECO:0000256" key="8">
    <source>
        <dbReference type="RuleBase" id="RU003664"/>
    </source>
</evidence>
<dbReference type="Pfam" id="PF21799">
    <property type="entry name" value="MurD-like_N"/>
    <property type="match status" value="1"/>
</dbReference>
<keyword evidence="6 7" id="KW-0067">ATP-binding</keyword>
<dbReference type="Pfam" id="PF08245">
    <property type="entry name" value="Mur_ligase_M"/>
    <property type="match status" value="1"/>
</dbReference>
<dbReference type="InterPro" id="IPR036565">
    <property type="entry name" value="Mur-like_cat_sf"/>
</dbReference>
<keyword evidence="4 7" id="KW-0436">Ligase</keyword>
<dbReference type="InterPro" id="IPR036615">
    <property type="entry name" value="Mur_ligase_C_dom_sf"/>
</dbReference>
<accession>A0A1I0T4P1</accession>
<dbReference type="AlphaFoldDB" id="A0A1I0T4P1"/>
<dbReference type="GO" id="GO:0051301">
    <property type="term" value="P:cell division"/>
    <property type="evidence" value="ECO:0007669"/>
    <property type="project" value="UniProtKB-KW"/>
</dbReference>
<comment type="pathway">
    <text evidence="2 7 8">Cell wall biogenesis; peptidoglycan biosynthesis.</text>
</comment>
<keyword evidence="7 8" id="KW-0573">Peptidoglycan synthesis</keyword>
<evidence type="ECO:0000313" key="11">
    <source>
        <dbReference type="EMBL" id="SFA46754.1"/>
    </source>
</evidence>
<evidence type="ECO:0000256" key="2">
    <source>
        <dbReference type="ARBA" id="ARBA00004752"/>
    </source>
</evidence>
<dbReference type="EMBL" id="FOJM01000006">
    <property type="protein sequence ID" value="SFA46754.1"/>
    <property type="molecule type" value="Genomic_DNA"/>
</dbReference>
<dbReference type="UniPathway" id="UPA00219"/>
<dbReference type="Gene3D" id="3.40.50.720">
    <property type="entry name" value="NAD(P)-binding Rossmann-like Domain"/>
    <property type="match status" value="1"/>
</dbReference>
<keyword evidence="3 7" id="KW-0963">Cytoplasm</keyword>
<keyword evidence="7 8" id="KW-0132">Cell division</keyword>
<keyword evidence="12" id="KW-1185">Reference proteome</keyword>
<dbReference type="InterPro" id="IPR005762">
    <property type="entry name" value="MurD"/>
</dbReference>
<comment type="catalytic activity">
    <reaction evidence="7 8">
        <text>UDP-N-acetyl-alpha-D-muramoyl-L-alanine + D-glutamate + ATP = UDP-N-acetyl-alpha-D-muramoyl-L-alanyl-D-glutamate + ADP + phosphate + H(+)</text>
        <dbReference type="Rhea" id="RHEA:16429"/>
        <dbReference type="ChEBI" id="CHEBI:15378"/>
        <dbReference type="ChEBI" id="CHEBI:29986"/>
        <dbReference type="ChEBI" id="CHEBI:30616"/>
        <dbReference type="ChEBI" id="CHEBI:43474"/>
        <dbReference type="ChEBI" id="CHEBI:83898"/>
        <dbReference type="ChEBI" id="CHEBI:83900"/>
        <dbReference type="ChEBI" id="CHEBI:456216"/>
        <dbReference type="EC" id="6.3.2.9"/>
    </reaction>
</comment>
<name>A0A1I0T4P1_9SPHI</name>
<dbReference type="PANTHER" id="PTHR43692:SF1">
    <property type="entry name" value="UDP-N-ACETYLMURAMOYLALANINE--D-GLUTAMATE LIGASE"/>
    <property type="match status" value="1"/>
</dbReference>
<evidence type="ECO:0000259" key="9">
    <source>
        <dbReference type="Pfam" id="PF02875"/>
    </source>
</evidence>
<dbReference type="NCBIfam" id="TIGR01087">
    <property type="entry name" value="murD"/>
    <property type="match status" value="1"/>
</dbReference>
<keyword evidence="7 8" id="KW-0961">Cell wall biogenesis/degradation</keyword>
<dbReference type="GO" id="GO:0008764">
    <property type="term" value="F:UDP-N-acetylmuramoylalanine-D-glutamate ligase activity"/>
    <property type="evidence" value="ECO:0007669"/>
    <property type="project" value="UniProtKB-UniRule"/>
</dbReference>
<evidence type="ECO:0000256" key="3">
    <source>
        <dbReference type="ARBA" id="ARBA00022490"/>
    </source>
</evidence>
<dbReference type="Pfam" id="PF02875">
    <property type="entry name" value="Mur_ligase_C"/>
    <property type="match status" value="1"/>
</dbReference>
<reference evidence="12" key="1">
    <citation type="submission" date="2016-10" db="EMBL/GenBank/DDBJ databases">
        <authorList>
            <person name="Varghese N."/>
            <person name="Submissions S."/>
        </authorList>
    </citation>
    <scope>NUCLEOTIDE SEQUENCE [LARGE SCALE GENOMIC DNA]</scope>
    <source>
        <strain evidence="12">DSM 18130</strain>
    </source>
</reference>
<dbReference type="EC" id="6.3.2.9" evidence="7 8"/>
<evidence type="ECO:0000256" key="1">
    <source>
        <dbReference type="ARBA" id="ARBA00004496"/>
    </source>
</evidence>
<dbReference type="PANTHER" id="PTHR43692">
    <property type="entry name" value="UDP-N-ACETYLMURAMOYLALANINE--D-GLUTAMATE LIGASE"/>
    <property type="match status" value="1"/>
</dbReference>
<dbReference type="GO" id="GO:0005737">
    <property type="term" value="C:cytoplasm"/>
    <property type="evidence" value="ECO:0007669"/>
    <property type="project" value="UniProtKB-SubCell"/>
</dbReference>
<feature type="domain" description="Mur ligase C-terminal" evidence="9">
    <location>
        <begin position="340"/>
        <end position="453"/>
    </location>
</feature>
<dbReference type="SUPFAM" id="SSF51984">
    <property type="entry name" value="MurCD N-terminal domain"/>
    <property type="match status" value="1"/>
</dbReference>
<keyword evidence="5 7" id="KW-0547">Nucleotide-binding</keyword>
<dbReference type="GO" id="GO:0009252">
    <property type="term" value="P:peptidoglycan biosynthetic process"/>
    <property type="evidence" value="ECO:0007669"/>
    <property type="project" value="UniProtKB-UniRule"/>
</dbReference>
<comment type="subcellular location">
    <subcellularLocation>
        <location evidence="1 7 8">Cytoplasm</location>
    </subcellularLocation>
</comment>
<dbReference type="SUPFAM" id="SSF53623">
    <property type="entry name" value="MurD-like peptide ligases, catalytic domain"/>
    <property type="match status" value="1"/>
</dbReference>
<evidence type="ECO:0000256" key="4">
    <source>
        <dbReference type="ARBA" id="ARBA00022598"/>
    </source>
</evidence>
<dbReference type="Gene3D" id="3.90.190.20">
    <property type="entry name" value="Mur ligase, C-terminal domain"/>
    <property type="match status" value="1"/>
</dbReference>
<comment type="similarity">
    <text evidence="7">Belongs to the MurCDEF family.</text>
</comment>
<dbReference type="GO" id="GO:0008360">
    <property type="term" value="P:regulation of cell shape"/>
    <property type="evidence" value="ECO:0007669"/>
    <property type="project" value="UniProtKB-KW"/>
</dbReference>
<dbReference type="SUPFAM" id="SSF53244">
    <property type="entry name" value="MurD-like peptide ligases, peptide-binding domain"/>
    <property type="match status" value="1"/>
</dbReference>
<protein>
    <recommendedName>
        <fullName evidence="7 8">UDP-N-acetylmuramoylalanine--D-glutamate ligase</fullName>
        <ecNumber evidence="7 8">6.3.2.9</ecNumber>
    </recommendedName>
    <alternativeName>
        <fullName evidence="7">D-glutamic acid-adding enzyme</fullName>
    </alternativeName>
    <alternativeName>
        <fullName evidence="7">UDP-N-acetylmuramoyl-L-alanyl-D-glutamate synthetase</fullName>
    </alternativeName>
</protein>
<sequence>MIPDTNYLIQKYKTMNTNNITSSNTKSAMTGQGRVVILGAGESGVGAAKLAQTKGFDVFVSDFGIITDKYKAALEKLGVPFESEKHTEELILNATEVIKSPGIPPTVPIVKKLVARGIPVISEIEFANRYTNAKTICITGSNGKSTTSLLTYHILKNAGLNVGLAGNIGQSFAAQVATEDYEYYVLEISSFMLDDMFEFKADIAVLLNITPDHLDRYDYKLENYAASKMRIIQNQTANDVFIYCADDQESLKAMAITKPLARTYPFSIVKPVERGAYLEDNTLHILTEPNNQLTMSISDLALQGKHNIYNSMASGIVSKVLELRNESIRESMGNFKNIEHRLEHVAKISGIDFINDSKATNVNSTWYALESMTSDVVLIMGGVDKGNDYNMLKDLVKTKVKAIVCLGKDNKRIHDAFEDDVDIIVNTFSAEEAAQIAFHLAKRGDAVLLSPACASFDLFKNYEDRGNQFKAAVREL</sequence>
<dbReference type="GO" id="GO:0005524">
    <property type="term" value="F:ATP binding"/>
    <property type="evidence" value="ECO:0007669"/>
    <property type="project" value="UniProtKB-UniRule"/>
</dbReference>
<feature type="domain" description="Mur ligase central" evidence="10">
    <location>
        <begin position="138"/>
        <end position="316"/>
    </location>
</feature>
<evidence type="ECO:0000313" key="12">
    <source>
        <dbReference type="Proteomes" id="UP000198836"/>
    </source>
</evidence>
<proteinExistence type="inferred from homology"/>
<keyword evidence="7 8" id="KW-0131">Cell cycle</keyword>
<dbReference type="GO" id="GO:0071555">
    <property type="term" value="P:cell wall organization"/>
    <property type="evidence" value="ECO:0007669"/>
    <property type="project" value="UniProtKB-KW"/>
</dbReference>
<gene>
    <name evidence="7" type="primary">murD</name>
    <name evidence="11" type="ORF">SAMN04488511_10660</name>
</gene>
<feature type="binding site" evidence="7">
    <location>
        <begin position="140"/>
        <end position="146"/>
    </location>
    <ligand>
        <name>ATP</name>
        <dbReference type="ChEBI" id="CHEBI:30616"/>
    </ligand>
</feature>
<dbReference type="HAMAP" id="MF_00639">
    <property type="entry name" value="MurD"/>
    <property type="match status" value="1"/>
</dbReference>
<comment type="function">
    <text evidence="7 8">Cell wall formation. Catalyzes the addition of glutamate to the nucleotide precursor UDP-N-acetylmuramoyl-L-alanine (UMA).</text>
</comment>
<organism evidence="11 12">
    <name type="scientific">Pedobacter suwonensis</name>
    <dbReference type="NCBI Taxonomy" id="332999"/>
    <lineage>
        <taxon>Bacteria</taxon>
        <taxon>Pseudomonadati</taxon>
        <taxon>Bacteroidota</taxon>
        <taxon>Sphingobacteriia</taxon>
        <taxon>Sphingobacteriales</taxon>
        <taxon>Sphingobacteriaceae</taxon>
        <taxon>Pedobacter</taxon>
    </lineage>
</organism>
<dbReference type="InterPro" id="IPR004101">
    <property type="entry name" value="Mur_ligase_C"/>
</dbReference>
<dbReference type="Proteomes" id="UP000198836">
    <property type="component" value="Unassembled WGS sequence"/>
</dbReference>
<keyword evidence="7 8" id="KW-0133">Cell shape</keyword>
<dbReference type="InterPro" id="IPR013221">
    <property type="entry name" value="Mur_ligase_cen"/>
</dbReference>
<dbReference type="STRING" id="332999.SAMN04488511_10660"/>
<evidence type="ECO:0000256" key="5">
    <source>
        <dbReference type="ARBA" id="ARBA00022741"/>
    </source>
</evidence>
<evidence type="ECO:0000256" key="7">
    <source>
        <dbReference type="HAMAP-Rule" id="MF_00639"/>
    </source>
</evidence>
<evidence type="ECO:0000259" key="10">
    <source>
        <dbReference type="Pfam" id="PF08245"/>
    </source>
</evidence>
<dbReference type="Gene3D" id="3.40.1190.10">
    <property type="entry name" value="Mur-like, catalytic domain"/>
    <property type="match status" value="1"/>
</dbReference>
<evidence type="ECO:0000256" key="6">
    <source>
        <dbReference type="ARBA" id="ARBA00022840"/>
    </source>
</evidence>